<dbReference type="AlphaFoldDB" id="A0A1T4VRY9"/>
<evidence type="ECO:0000313" key="3">
    <source>
        <dbReference type="EMBL" id="SKA67689.1"/>
    </source>
</evidence>
<proteinExistence type="predicted"/>
<evidence type="ECO:0000313" key="4">
    <source>
        <dbReference type="Proteomes" id="UP000189733"/>
    </source>
</evidence>
<protein>
    <submittedName>
        <fullName evidence="3">Tetratricopeptide repeat-containing protein</fullName>
    </submittedName>
</protein>
<dbReference type="EMBL" id="FUYA01000002">
    <property type="protein sequence ID" value="SKA67689.1"/>
    <property type="molecule type" value="Genomic_DNA"/>
</dbReference>
<evidence type="ECO:0000256" key="2">
    <source>
        <dbReference type="ARBA" id="ARBA00022803"/>
    </source>
</evidence>
<dbReference type="STRING" id="1121442.SAMN02745702_00872"/>
<dbReference type="RefSeq" id="WP_078684175.1">
    <property type="nucleotide sequence ID" value="NZ_FUYA01000002.1"/>
</dbReference>
<evidence type="ECO:0000256" key="1">
    <source>
        <dbReference type="ARBA" id="ARBA00022737"/>
    </source>
</evidence>
<gene>
    <name evidence="3" type="ORF">SAMN02745702_00872</name>
</gene>
<keyword evidence="4" id="KW-1185">Reference proteome</keyword>
<sequence>MHRFVCAVVLVLMWVTVAEAQWSRALSPGSGRILQQAQQYMKSGKDQKAGALLRKYVEESSSPHPLGSLMYGNWLMSHDRLKKAAKVYAAALEKEPKSPELCMNLGVVRFRQERFAEAGELFLRSGPLMKKPDQSLVYQAAVCFFYDKQYHRVEHILHPLLADRSAKPEWVQLMAHSLVSQKKWGKAEGVLIRFLRVRPDEVPYWKLLAQVRIAEKKYRGAAAALEIAYRIHAPSRQERETLSQIYSYIGAHLLAMRSLEQSYTKIPPAKVCDKMARAYAFAGRDKKALAMMQQAVQQKPTAKRWMTKAQFEYKTRRYAAAENSLKQAVRMKEKTGLAQYMLGLVYWQRNDWSSAREHLLLAEKSRRYKRMAGQALGALESLGQAKRDAQQGLEAATARKNKPHV</sequence>
<name>A0A1T4VRY9_9BACT</name>
<organism evidence="3 4">
    <name type="scientific">Desulfobaculum bizertense DSM 18034</name>
    <dbReference type="NCBI Taxonomy" id="1121442"/>
    <lineage>
        <taxon>Bacteria</taxon>
        <taxon>Pseudomonadati</taxon>
        <taxon>Thermodesulfobacteriota</taxon>
        <taxon>Desulfovibrionia</taxon>
        <taxon>Desulfovibrionales</taxon>
        <taxon>Desulfovibrionaceae</taxon>
        <taxon>Desulfobaculum</taxon>
    </lineage>
</organism>
<dbReference type="OrthoDB" id="5448728at2"/>
<dbReference type="Gene3D" id="1.25.40.10">
    <property type="entry name" value="Tetratricopeptide repeat domain"/>
    <property type="match status" value="2"/>
</dbReference>
<dbReference type="SUPFAM" id="SSF48452">
    <property type="entry name" value="TPR-like"/>
    <property type="match status" value="2"/>
</dbReference>
<dbReference type="PANTHER" id="PTHR44186:SF1">
    <property type="entry name" value="BARDET-BIEDL SYNDROME 4 PROTEIN"/>
    <property type="match status" value="1"/>
</dbReference>
<dbReference type="Pfam" id="PF13432">
    <property type="entry name" value="TPR_16"/>
    <property type="match status" value="3"/>
</dbReference>
<reference evidence="3 4" key="1">
    <citation type="submission" date="2017-02" db="EMBL/GenBank/DDBJ databases">
        <authorList>
            <person name="Peterson S.W."/>
        </authorList>
    </citation>
    <scope>NUCLEOTIDE SEQUENCE [LARGE SCALE GENOMIC DNA]</scope>
    <source>
        <strain evidence="3 4">DSM 18034</strain>
    </source>
</reference>
<keyword evidence="1" id="KW-0677">Repeat</keyword>
<dbReference type="PANTHER" id="PTHR44186">
    <property type="match status" value="1"/>
</dbReference>
<keyword evidence="2" id="KW-0802">TPR repeat</keyword>
<dbReference type="Proteomes" id="UP000189733">
    <property type="component" value="Unassembled WGS sequence"/>
</dbReference>
<accession>A0A1T4VRY9</accession>
<dbReference type="InterPro" id="IPR011990">
    <property type="entry name" value="TPR-like_helical_dom_sf"/>
</dbReference>